<gene>
    <name evidence="1" type="ORF">CEXT_288381</name>
</gene>
<evidence type="ECO:0000313" key="2">
    <source>
        <dbReference type="Proteomes" id="UP001054945"/>
    </source>
</evidence>
<organism evidence="1 2">
    <name type="scientific">Caerostris extrusa</name>
    <name type="common">Bark spider</name>
    <name type="synonym">Caerostris bankana</name>
    <dbReference type="NCBI Taxonomy" id="172846"/>
    <lineage>
        <taxon>Eukaryota</taxon>
        <taxon>Metazoa</taxon>
        <taxon>Ecdysozoa</taxon>
        <taxon>Arthropoda</taxon>
        <taxon>Chelicerata</taxon>
        <taxon>Arachnida</taxon>
        <taxon>Araneae</taxon>
        <taxon>Araneomorphae</taxon>
        <taxon>Entelegynae</taxon>
        <taxon>Araneoidea</taxon>
        <taxon>Araneidae</taxon>
        <taxon>Caerostris</taxon>
    </lineage>
</organism>
<evidence type="ECO:0000313" key="1">
    <source>
        <dbReference type="EMBL" id="GIX73819.1"/>
    </source>
</evidence>
<dbReference type="EMBL" id="BPLR01002445">
    <property type="protein sequence ID" value="GIX73819.1"/>
    <property type="molecule type" value="Genomic_DNA"/>
</dbReference>
<keyword evidence="2" id="KW-1185">Reference proteome</keyword>
<accession>A0AAV4MPH5</accession>
<sequence>MRQLLFIFSFSYGNFNFLENFSEEKKKKESGKVFDEWGRVILRAQCAGAPICTAAVSFHGDGESFFPATNALAGKCQSKYPNNPAFIVGIPLLFKCLLPK</sequence>
<comment type="caution">
    <text evidence="1">The sequence shown here is derived from an EMBL/GenBank/DDBJ whole genome shotgun (WGS) entry which is preliminary data.</text>
</comment>
<protein>
    <submittedName>
        <fullName evidence="1">Uncharacterized protein</fullName>
    </submittedName>
</protein>
<reference evidence="1 2" key="1">
    <citation type="submission" date="2021-06" db="EMBL/GenBank/DDBJ databases">
        <title>Caerostris extrusa draft genome.</title>
        <authorList>
            <person name="Kono N."/>
            <person name="Arakawa K."/>
        </authorList>
    </citation>
    <scope>NUCLEOTIDE SEQUENCE [LARGE SCALE GENOMIC DNA]</scope>
</reference>
<dbReference type="Proteomes" id="UP001054945">
    <property type="component" value="Unassembled WGS sequence"/>
</dbReference>
<name>A0AAV4MPH5_CAEEX</name>
<dbReference type="AlphaFoldDB" id="A0AAV4MPH5"/>
<proteinExistence type="predicted"/>